<protein>
    <submittedName>
        <fullName evidence="1">Uncharacterized protein</fullName>
    </submittedName>
</protein>
<sequence>MADGAVTMQVAVPDGVGPGGAFAVTTPDGQVLQLTCPDGVLAGGAIQFSYIPIQQVAEQAESEDLRMHPDDLKRMEEASALAAAKQEELMAAGAIPAEPLPVGEFLGNTFPPALFAVNQQAIVTRSSGEESGCSIYEVFLTAMGPQYNVYLGQDEAGQNIFKWCGEADLRPYP</sequence>
<dbReference type="EMBL" id="DQ864924">
    <property type="protein sequence ID" value="ABI14339.1"/>
    <property type="molecule type" value="mRNA"/>
</dbReference>
<dbReference type="AlphaFoldDB" id="A3E3S2"/>
<reference evidence="1" key="1">
    <citation type="journal article" date="2007" name="Proc. Natl. Acad. Sci. U.S.A.">
        <title>Spliced leader RNA trans-splicing in dinoflagellates.</title>
        <authorList>
            <person name="Zhang H."/>
            <person name="Hou Y."/>
            <person name="Miranda L."/>
            <person name="Campbell D.A."/>
            <person name="Sturm N.R."/>
            <person name="Gaasterland T."/>
            <person name="Lin S."/>
        </authorList>
    </citation>
    <scope>NUCLEOTIDE SEQUENCE</scope>
</reference>
<accession>A3E3S2</accession>
<proteinExistence type="evidence at transcript level"/>
<name>A3E3S2_PFIPI</name>
<evidence type="ECO:0000313" key="1">
    <source>
        <dbReference type="EMBL" id="ABI14339.1"/>
    </source>
</evidence>
<organism evidence="1">
    <name type="scientific">Pfiesteria piscicida</name>
    <name type="common">Phantom dinoflagellate</name>
    <dbReference type="NCBI Taxonomy" id="71001"/>
    <lineage>
        <taxon>Eukaryota</taxon>
        <taxon>Sar</taxon>
        <taxon>Alveolata</taxon>
        <taxon>Dinophyceae</taxon>
        <taxon>Peridiniales</taxon>
        <taxon>Pfiesteriaceae</taxon>
        <taxon>Pfiesteria</taxon>
    </lineage>
</organism>